<feature type="domain" description="Protein kinase" evidence="8">
    <location>
        <begin position="234"/>
        <end position="575"/>
    </location>
</feature>
<dbReference type="InterPro" id="IPR011009">
    <property type="entry name" value="Kinase-like_dom_sf"/>
</dbReference>
<feature type="region of interest" description="Disordered" evidence="7">
    <location>
        <begin position="166"/>
        <end position="212"/>
    </location>
</feature>
<dbReference type="SUPFAM" id="SSF56112">
    <property type="entry name" value="Protein kinase-like (PK-like)"/>
    <property type="match status" value="1"/>
</dbReference>
<dbReference type="PROSITE" id="PS00107">
    <property type="entry name" value="PROTEIN_KINASE_ATP"/>
    <property type="match status" value="1"/>
</dbReference>
<dbReference type="PANTHER" id="PTHR43289:SF33">
    <property type="entry name" value="SERINE_THREONINE KINASE 31"/>
    <property type="match status" value="1"/>
</dbReference>
<dbReference type="SMART" id="SM00220">
    <property type="entry name" value="S_TKc"/>
    <property type="match status" value="1"/>
</dbReference>
<keyword evidence="3" id="KW-0418">Kinase</keyword>
<reference evidence="9 10" key="1">
    <citation type="submission" date="2019-10" db="EMBL/GenBank/DDBJ databases">
        <authorList>
            <person name="Palmer J.M."/>
        </authorList>
    </citation>
    <scope>NUCLEOTIDE SEQUENCE [LARGE SCALE GENOMIC DNA]</scope>
    <source>
        <strain evidence="9 10">TWF696</strain>
    </source>
</reference>
<evidence type="ECO:0000256" key="6">
    <source>
        <dbReference type="PROSITE-ProRule" id="PRU10141"/>
    </source>
</evidence>
<keyword evidence="10" id="KW-1185">Reference proteome</keyword>
<comment type="caution">
    <text evidence="9">The sequence shown here is derived from an EMBL/GenBank/DDBJ whole genome shotgun (WGS) entry which is preliminary data.</text>
</comment>
<dbReference type="InterPro" id="IPR000719">
    <property type="entry name" value="Prot_kinase_dom"/>
</dbReference>
<feature type="region of interest" description="Disordered" evidence="7">
    <location>
        <begin position="1"/>
        <end position="40"/>
    </location>
</feature>
<dbReference type="EMBL" id="JAVHNQ010000011">
    <property type="protein sequence ID" value="KAK6336540.1"/>
    <property type="molecule type" value="Genomic_DNA"/>
</dbReference>
<evidence type="ECO:0000256" key="7">
    <source>
        <dbReference type="SAM" id="MobiDB-lite"/>
    </source>
</evidence>
<dbReference type="Pfam" id="PF00069">
    <property type="entry name" value="Pkinase"/>
    <property type="match status" value="1"/>
</dbReference>
<feature type="binding site" evidence="6">
    <location>
        <position position="263"/>
    </location>
    <ligand>
        <name>ATP</name>
        <dbReference type="ChEBI" id="CHEBI:30616"/>
    </ligand>
</feature>
<evidence type="ECO:0000313" key="9">
    <source>
        <dbReference type="EMBL" id="KAK6336540.1"/>
    </source>
</evidence>
<evidence type="ECO:0000256" key="3">
    <source>
        <dbReference type="ARBA" id="ARBA00022777"/>
    </source>
</evidence>
<dbReference type="Gene3D" id="1.10.510.10">
    <property type="entry name" value="Transferase(Phosphotransferase) domain 1"/>
    <property type="match status" value="1"/>
</dbReference>
<evidence type="ECO:0000256" key="1">
    <source>
        <dbReference type="ARBA" id="ARBA00022679"/>
    </source>
</evidence>
<organism evidence="9 10">
    <name type="scientific">Orbilia brochopaga</name>
    <dbReference type="NCBI Taxonomy" id="3140254"/>
    <lineage>
        <taxon>Eukaryota</taxon>
        <taxon>Fungi</taxon>
        <taxon>Dikarya</taxon>
        <taxon>Ascomycota</taxon>
        <taxon>Pezizomycotina</taxon>
        <taxon>Orbiliomycetes</taxon>
        <taxon>Orbiliales</taxon>
        <taxon>Orbiliaceae</taxon>
        <taxon>Orbilia</taxon>
    </lineage>
</organism>
<evidence type="ECO:0000256" key="2">
    <source>
        <dbReference type="ARBA" id="ARBA00022741"/>
    </source>
</evidence>
<dbReference type="InterPro" id="IPR008271">
    <property type="entry name" value="Ser/Thr_kinase_AS"/>
</dbReference>
<dbReference type="PROSITE" id="PS00108">
    <property type="entry name" value="PROTEIN_KINASE_ST"/>
    <property type="match status" value="1"/>
</dbReference>
<dbReference type="PANTHER" id="PTHR43289">
    <property type="entry name" value="MITOGEN-ACTIVATED PROTEIN KINASE KINASE KINASE 20-RELATED"/>
    <property type="match status" value="1"/>
</dbReference>
<dbReference type="AlphaFoldDB" id="A0AAV9U6Y6"/>
<dbReference type="EC" id="2.7.11.34" evidence="5"/>
<dbReference type="GO" id="GO:0005524">
    <property type="term" value="F:ATP binding"/>
    <property type="evidence" value="ECO:0007669"/>
    <property type="project" value="UniProtKB-UniRule"/>
</dbReference>
<keyword evidence="2 6" id="KW-0547">Nucleotide-binding</keyword>
<evidence type="ECO:0000256" key="4">
    <source>
        <dbReference type="ARBA" id="ARBA00022840"/>
    </source>
</evidence>
<feature type="region of interest" description="Disordered" evidence="7">
    <location>
        <begin position="114"/>
        <end position="139"/>
    </location>
</feature>
<sequence length="590" mass="63558">MSMPPLRIGSGLPPQPPISPGREEDDNRGTKGDFYRRSSRPHLAIALNPLDNMAATSSHCSTPTLILSQSTSTAPLFPTSSCSSSSISQATVDTHKSSSSVPSIFTLSPSRICNSSDNHSTPDIPRTTFSFRDPSAEDMTVQKLEDPSKGTACGGSTVVVDIFTPPTTPASTATKKEIDTATPPPAFRLERSVTTHWDSSSSDSDMSVADSDDNLTLDKTSLLAPSEPYELDDPTHPTKLGSGAWSNVYKGTLRHSKLLIAVKRPLNAFSIPAVRREAAILSYIQRRVAASPPNQPPSIIPFHGFDDATNSILMTALSGENLEQFARSRATPQSYTASLTARRQPVVGIPQYLFICERLISAFTFFKSAGVIHGDVKPQNILMRPASTTSTSTSDWLADEERTSLLDPVVADFSSGYLVDEAGRISDDEEAISAVTTIYCAPELLAAFLQTPPTTPTKRDGETPYAGVSALTPLSSSPPQPPRPLPTFASDVYSLGMTLLQTALGSHPYAAARVEMQRNTWVRQGDPLAFARADERAMKVRVGGIVDRLLKGCFGKTAEGRVEIEDMARGIDEVVGEWRVRRTTGADGWV</sequence>
<dbReference type="Proteomes" id="UP001375240">
    <property type="component" value="Unassembled WGS sequence"/>
</dbReference>
<gene>
    <name evidence="9" type="ORF">TWF696_002089</name>
</gene>
<feature type="compositionally biased region" description="Low complexity" evidence="7">
    <location>
        <begin position="198"/>
        <end position="209"/>
    </location>
</feature>
<accession>A0AAV9U6Y6</accession>
<keyword evidence="4 6" id="KW-0067">ATP-binding</keyword>
<evidence type="ECO:0000313" key="10">
    <source>
        <dbReference type="Proteomes" id="UP001375240"/>
    </source>
</evidence>
<evidence type="ECO:0000256" key="5">
    <source>
        <dbReference type="ARBA" id="ARBA00039067"/>
    </source>
</evidence>
<name>A0AAV9U6Y6_9PEZI</name>
<dbReference type="InterPro" id="IPR017441">
    <property type="entry name" value="Protein_kinase_ATP_BS"/>
</dbReference>
<dbReference type="PROSITE" id="PS50011">
    <property type="entry name" value="PROTEIN_KINASE_DOM"/>
    <property type="match status" value="1"/>
</dbReference>
<feature type="compositionally biased region" description="Basic and acidic residues" evidence="7">
    <location>
        <begin position="21"/>
        <end position="36"/>
    </location>
</feature>
<dbReference type="GO" id="GO:0004674">
    <property type="term" value="F:protein serine/threonine kinase activity"/>
    <property type="evidence" value="ECO:0007669"/>
    <property type="project" value="TreeGrafter"/>
</dbReference>
<protein>
    <recommendedName>
        <fullName evidence="5">NEK6-subfamily protein kinase</fullName>
        <ecNumber evidence="5">2.7.11.34</ecNumber>
    </recommendedName>
</protein>
<proteinExistence type="predicted"/>
<keyword evidence="1" id="KW-0808">Transferase</keyword>
<evidence type="ECO:0000259" key="8">
    <source>
        <dbReference type="PROSITE" id="PS50011"/>
    </source>
</evidence>